<accession>A0A4Q2DF28</accession>
<name>A0A4Q2DF28_9AGAR</name>
<dbReference type="InterPro" id="IPR018392">
    <property type="entry name" value="LysM"/>
</dbReference>
<reference evidence="5 6" key="1">
    <citation type="submission" date="2019-01" db="EMBL/GenBank/DDBJ databases">
        <title>Draft genome sequence of Psathyrella aberdarensis IHI B618.</title>
        <authorList>
            <person name="Buettner E."/>
            <person name="Kellner H."/>
        </authorList>
    </citation>
    <scope>NUCLEOTIDE SEQUENCE [LARGE SCALE GENOMIC DNA]</scope>
    <source>
        <strain evidence="5 6">IHI B618</strain>
    </source>
</reference>
<dbReference type="Proteomes" id="UP000290288">
    <property type="component" value="Unassembled WGS sequence"/>
</dbReference>
<evidence type="ECO:0000256" key="3">
    <source>
        <dbReference type="SAM" id="SignalP"/>
    </source>
</evidence>
<dbReference type="OrthoDB" id="5985073at2759"/>
<sequence length="138" mass="14360">MLFTAGRFASLVAVAMTLTSGTLAQVPPCVRNYTVQAGDWCDKISAEQNASTYQLLAANQGNINPECTNLRVGQVICLGRQGQDCTNVVVVQSGNSCESIAAAAGISYAALRANNPNVDENCTNIYPGEVLCVQGGSA</sequence>
<evidence type="ECO:0000256" key="1">
    <source>
        <dbReference type="ARBA" id="ARBA00022669"/>
    </source>
</evidence>
<dbReference type="PANTHER" id="PTHR34997:SF1">
    <property type="entry name" value="PEPTIDOGLYCAN-BINDING LYSIN DOMAIN"/>
    <property type="match status" value="1"/>
</dbReference>
<dbReference type="AlphaFoldDB" id="A0A4Q2DF28"/>
<keyword evidence="2" id="KW-0843">Virulence</keyword>
<feature type="chain" id="PRO_5020701021" description="LysM domain-containing protein" evidence="3">
    <location>
        <begin position="25"/>
        <end position="138"/>
    </location>
</feature>
<dbReference type="SMART" id="SM00257">
    <property type="entry name" value="LysM"/>
    <property type="match status" value="2"/>
</dbReference>
<dbReference type="CDD" id="cd00118">
    <property type="entry name" value="LysM"/>
    <property type="match status" value="2"/>
</dbReference>
<dbReference type="GO" id="GO:0008061">
    <property type="term" value="F:chitin binding"/>
    <property type="evidence" value="ECO:0007669"/>
    <property type="project" value="UniProtKB-KW"/>
</dbReference>
<dbReference type="Gene3D" id="3.10.350.10">
    <property type="entry name" value="LysM domain"/>
    <property type="match status" value="2"/>
</dbReference>
<dbReference type="EMBL" id="SDEE01000269">
    <property type="protein sequence ID" value="RXW18390.1"/>
    <property type="molecule type" value="Genomic_DNA"/>
</dbReference>
<dbReference type="InterPro" id="IPR036779">
    <property type="entry name" value="LysM_dom_sf"/>
</dbReference>
<dbReference type="SUPFAM" id="SSF54106">
    <property type="entry name" value="LysM domain"/>
    <property type="match status" value="2"/>
</dbReference>
<keyword evidence="3" id="KW-0732">Signal</keyword>
<evidence type="ECO:0000313" key="5">
    <source>
        <dbReference type="EMBL" id="RXW18390.1"/>
    </source>
</evidence>
<proteinExistence type="predicted"/>
<comment type="caution">
    <text evidence="5">The sequence shown here is derived from an EMBL/GenBank/DDBJ whole genome shotgun (WGS) entry which is preliminary data.</text>
</comment>
<feature type="domain" description="LysM" evidence="4">
    <location>
        <begin position="87"/>
        <end position="133"/>
    </location>
</feature>
<organism evidence="5 6">
    <name type="scientific">Candolleomyces aberdarensis</name>
    <dbReference type="NCBI Taxonomy" id="2316362"/>
    <lineage>
        <taxon>Eukaryota</taxon>
        <taxon>Fungi</taxon>
        <taxon>Dikarya</taxon>
        <taxon>Basidiomycota</taxon>
        <taxon>Agaricomycotina</taxon>
        <taxon>Agaricomycetes</taxon>
        <taxon>Agaricomycetidae</taxon>
        <taxon>Agaricales</taxon>
        <taxon>Agaricineae</taxon>
        <taxon>Psathyrellaceae</taxon>
        <taxon>Candolleomyces</taxon>
    </lineage>
</organism>
<feature type="domain" description="LysM" evidence="4">
    <location>
        <begin position="31"/>
        <end position="78"/>
    </location>
</feature>
<dbReference type="InterPro" id="IPR052210">
    <property type="entry name" value="LysM1-like"/>
</dbReference>
<evidence type="ECO:0000313" key="6">
    <source>
        <dbReference type="Proteomes" id="UP000290288"/>
    </source>
</evidence>
<dbReference type="PANTHER" id="PTHR34997">
    <property type="entry name" value="AM15"/>
    <property type="match status" value="1"/>
</dbReference>
<evidence type="ECO:0000256" key="2">
    <source>
        <dbReference type="ARBA" id="ARBA00023026"/>
    </source>
</evidence>
<dbReference type="PROSITE" id="PS51782">
    <property type="entry name" value="LYSM"/>
    <property type="match status" value="2"/>
</dbReference>
<keyword evidence="6" id="KW-1185">Reference proteome</keyword>
<protein>
    <recommendedName>
        <fullName evidence="4">LysM domain-containing protein</fullName>
    </recommendedName>
</protein>
<feature type="signal peptide" evidence="3">
    <location>
        <begin position="1"/>
        <end position="24"/>
    </location>
</feature>
<keyword evidence="1" id="KW-0147">Chitin-binding</keyword>
<dbReference type="STRING" id="2316362.A0A4Q2DF28"/>
<evidence type="ECO:0000259" key="4">
    <source>
        <dbReference type="PROSITE" id="PS51782"/>
    </source>
</evidence>
<dbReference type="Pfam" id="PF01476">
    <property type="entry name" value="LysM"/>
    <property type="match status" value="2"/>
</dbReference>
<gene>
    <name evidence="5" type="ORF">EST38_g7467</name>
</gene>